<dbReference type="Proteomes" id="UP000054691">
    <property type="component" value="Unassembled WGS sequence"/>
</dbReference>
<dbReference type="Proteomes" id="UP000254476">
    <property type="component" value="Unassembled WGS sequence"/>
</dbReference>
<evidence type="ECO:0000313" key="4">
    <source>
        <dbReference type="Proteomes" id="UP000254476"/>
    </source>
</evidence>
<sequence length="206" mass="23395">MKSICALRMIYLYIPFKSNEGNKKLIKHANQWYKTAYEGYAVPCTILSADDLFPVLHESNQKSKIYVLTYEAGEKTGELAPVPNSISCKTIDTKKLVERLLESRLPETGPVEIKLCVRQYVDNSGSLISAELIKEHLQNRNYKNSELFVRVQSSTEPFPGETSKLSYRTISGRIPLFVKVNEVDNEIENADFPEPEADNSVKNLIF</sequence>
<keyword evidence="3" id="KW-1185">Reference proteome</keyword>
<reference evidence="1 3" key="1">
    <citation type="submission" date="2015-11" db="EMBL/GenBank/DDBJ databases">
        <title>Genomic analysis of 38 Legionella species identifies large and diverse effector repertoires.</title>
        <authorList>
            <person name="Burstein D."/>
            <person name="Amaro F."/>
            <person name="Zusman T."/>
            <person name="Lifshitz Z."/>
            <person name="Cohen O."/>
            <person name="Gilbert J.A."/>
            <person name="Pupko T."/>
            <person name="Shuman H.A."/>
            <person name="Segal G."/>
        </authorList>
    </citation>
    <scope>NUCLEOTIDE SEQUENCE [LARGE SCALE GENOMIC DNA]</scope>
    <source>
        <strain evidence="1 3">Lyon 8420412</strain>
    </source>
</reference>
<evidence type="ECO:0000313" key="3">
    <source>
        <dbReference type="Proteomes" id="UP000054691"/>
    </source>
</evidence>
<gene>
    <name evidence="1" type="ORF">Lgra_0398</name>
    <name evidence="2" type="ORF">NCTC12388_02882</name>
</gene>
<reference evidence="2 4" key="2">
    <citation type="submission" date="2018-06" db="EMBL/GenBank/DDBJ databases">
        <authorList>
            <consortium name="Pathogen Informatics"/>
            <person name="Doyle S."/>
        </authorList>
    </citation>
    <scope>NUCLEOTIDE SEQUENCE [LARGE SCALE GENOMIC DNA]</scope>
    <source>
        <strain evidence="2 4">NCTC12388</strain>
    </source>
</reference>
<proteinExistence type="predicted"/>
<dbReference type="EMBL" id="UGOB01000001">
    <property type="protein sequence ID" value="STX46132.1"/>
    <property type="molecule type" value="Genomic_DNA"/>
</dbReference>
<name>A0A378JEA7_9GAMM</name>
<dbReference type="EMBL" id="LNYE01000004">
    <property type="protein sequence ID" value="KTD15109.1"/>
    <property type="molecule type" value="Genomic_DNA"/>
</dbReference>
<protein>
    <submittedName>
        <fullName evidence="2">Uncharacterized protein</fullName>
    </submittedName>
</protein>
<organism evidence="2 4">
    <name type="scientific">Legionella gratiana</name>
    <dbReference type="NCBI Taxonomy" id="45066"/>
    <lineage>
        <taxon>Bacteria</taxon>
        <taxon>Pseudomonadati</taxon>
        <taxon>Pseudomonadota</taxon>
        <taxon>Gammaproteobacteria</taxon>
        <taxon>Legionellales</taxon>
        <taxon>Legionellaceae</taxon>
        <taxon>Legionella</taxon>
    </lineage>
</organism>
<evidence type="ECO:0000313" key="1">
    <source>
        <dbReference type="EMBL" id="KTD15109.1"/>
    </source>
</evidence>
<evidence type="ECO:0000313" key="2">
    <source>
        <dbReference type="EMBL" id="STX46132.1"/>
    </source>
</evidence>
<dbReference type="AlphaFoldDB" id="A0A378JEA7"/>
<accession>A0A378JEA7</accession>